<dbReference type="Proteomes" id="UP000003836">
    <property type="component" value="Unassembled WGS sequence"/>
</dbReference>
<reference evidence="1 2" key="1">
    <citation type="journal article" date="2012" name="Int. J. Syst. Evol. Microbiol.">
        <title>Vibrio caribbeanicus sp. nov., isolated from the marine sponge Scleritoderma cyanea.</title>
        <authorList>
            <person name="Hoffmann M."/>
            <person name="Monday S.R."/>
            <person name="Allard M.W."/>
            <person name="Strain E.A."/>
            <person name="Whittaker P."/>
            <person name="Naum M."/>
            <person name="McCarthy P.J."/>
            <person name="Lopez J.V."/>
            <person name="Fischer M."/>
            <person name="Brown E.W."/>
        </authorList>
    </citation>
    <scope>NUCLEOTIDE SEQUENCE [LARGE SCALE GENOMIC DNA]</scope>
    <source>
        <strain evidence="1 2">ATCC 19109</strain>
    </source>
</reference>
<name>A0ABP2LR27_9VIBR</name>
<proteinExistence type="predicted"/>
<keyword evidence="2" id="KW-1185">Reference proteome</keyword>
<sequence>MEPGAVHHGHIDSSNHGVSAKKANVLWRVDWGLGHGQKMETNSPNHWLE</sequence>
<protein>
    <submittedName>
        <fullName evidence="1">Uncharacterized protein</fullName>
    </submittedName>
</protein>
<gene>
    <name evidence="1" type="ORF">VITU9109_13122</name>
</gene>
<comment type="caution">
    <text evidence="1">The sequence shown here is derived from an EMBL/GenBank/DDBJ whole genome shotgun (WGS) entry which is preliminary data.</text>
</comment>
<organism evidence="1 2">
    <name type="scientific">Vibrio tubiashii ATCC 19109</name>
    <dbReference type="NCBI Taxonomy" id="1051646"/>
    <lineage>
        <taxon>Bacteria</taxon>
        <taxon>Pseudomonadati</taxon>
        <taxon>Pseudomonadota</taxon>
        <taxon>Gammaproteobacteria</taxon>
        <taxon>Vibrionales</taxon>
        <taxon>Vibrionaceae</taxon>
        <taxon>Vibrio</taxon>
        <taxon>Vibrio oreintalis group</taxon>
    </lineage>
</organism>
<evidence type="ECO:0000313" key="2">
    <source>
        <dbReference type="Proteomes" id="UP000003836"/>
    </source>
</evidence>
<dbReference type="EMBL" id="AFWI01000013">
    <property type="protein sequence ID" value="EGU58739.1"/>
    <property type="molecule type" value="Genomic_DNA"/>
</dbReference>
<evidence type="ECO:0000313" key="1">
    <source>
        <dbReference type="EMBL" id="EGU58739.1"/>
    </source>
</evidence>
<accession>A0ABP2LR27</accession>